<organism evidence="1">
    <name type="scientific">Rhizophora mucronata</name>
    <name type="common">Asiatic mangrove</name>
    <dbReference type="NCBI Taxonomy" id="61149"/>
    <lineage>
        <taxon>Eukaryota</taxon>
        <taxon>Viridiplantae</taxon>
        <taxon>Streptophyta</taxon>
        <taxon>Embryophyta</taxon>
        <taxon>Tracheophyta</taxon>
        <taxon>Spermatophyta</taxon>
        <taxon>Magnoliopsida</taxon>
        <taxon>eudicotyledons</taxon>
        <taxon>Gunneridae</taxon>
        <taxon>Pentapetalae</taxon>
        <taxon>rosids</taxon>
        <taxon>fabids</taxon>
        <taxon>Malpighiales</taxon>
        <taxon>Rhizophoraceae</taxon>
        <taxon>Rhizophora</taxon>
    </lineage>
</organism>
<accession>A0A2P2PCG9</accession>
<name>A0A2P2PCG9_RHIMU</name>
<evidence type="ECO:0000313" key="1">
    <source>
        <dbReference type="EMBL" id="MBX52444.1"/>
    </source>
</evidence>
<dbReference type="EMBL" id="GGEC01071960">
    <property type="protein sequence ID" value="MBX52444.1"/>
    <property type="molecule type" value="Transcribed_RNA"/>
</dbReference>
<reference evidence="1" key="1">
    <citation type="submission" date="2018-02" db="EMBL/GenBank/DDBJ databases">
        <title>Rhizophora mucronata_Transcriptome.</title>
        <authorList>
            <person name="Meera S.P."/>
            <person name="Sreeshan A."/>
            <person name="Augustine A."/>
        </authorList>
    </citation>
    <scope>NUCLEOTIDE SEQUENCE</scope>
    <source>
        <tissue evidence="1">Leaf</tissue>
    </source>
</reference>
<dbReference type="AlphaFoldDB" id="A0A2P2PCG9"/>
<protein>
    <submittedName>
        <fullName evidence="1">Uncharacterized protein</fullName>
    </submittedName>
</protein>
<sequence>MSLTTDRNPEIRSQDEVPTITQHAKPKLHIIKSFWI</sequence>
<proteinExistence type="predicted"/>